<accession>A0A807LJV5</accession>
<keyword evidence="3" id="KW-1185">Reference proteome</keyword>
<name>A0A807LJV5_9ENTR</name>
<dbReference type="RefSeq" id="WP_054802875.1">
    <property type="nucleotide sequence ID" value="NZ_CP019445.1"/>
</dbReference>
<dbReference type="Gene3D" id="3.20.20.450">
    <property type="entry name" value="EAL domain"/>
    <property type="match status" value="1"/>
</dbReference>
<evidence type="ECO:0000259" key="1">
    <source>
        <dbReference type="Pfam" id="PF00563"/>
    </source>
</evidence>
<sequence>MIVSLDYSYRSELLLLPARDGNGVLQGVEIIVNFVGKDSTVRAPTELVLPRLTTAEKVTLFTEQLDLIEACQLFLIQHHLTAWINISPEISELLLTDDTLAAQVRKFPCLELAINENYPDLNSGKENKILSLLAKQYPLVLWNFGVGTASTKAVFDGLFKRVMLDKNFIHQRLSTLAFEPFMRAIISQVEPYCDAVMIAGIDDEPSYKRARAFQFSAMQGALWPAVSPAQLTSLVHP</sequence>
<proteinExistence type="predicted"/>
<dbReference type="AlphaFoldDB" id="A0A807LJV5"/>
<dbReference type="KEGG" id="kco:BWI95_15220"/>
<reference evidence="2 3" key="1">
    <citation type="submission" date="2017-01" db="EMBL/GenBank/DDBJ databases">
        <authorList>
            <person name="Cao J.-M."/>
        </authorList>
    </citation>
    <scope>NUCLEOTIDE SEQUENCE [LARGE SCALE GENOMIC DNA]</scope>
    <source>
        <strain evidence="2 3">888-76</strain>
    </source>
</reference>
<dbReference type="InterPro" id="IPR001633">
    <property type="entry name" value="EAL_dom"/>
</dbReference>
<feature type="domain" description="EAL" evidence="1">
    <location>
        <begin position="22"/>
        <end position="223"/>
    </location>
</feature>
<dbReference type="EMBL" id="CP019445">
    <property type="protein sequence ID" value="APZ06300.1"/>
    <property type="molecule type" value="Genomic_DNA"/>
</dbReference>
<gene>
    <name evidence="2" type="ORF">BWI95_15220</name>
</gene>
<protein>
    <submittedName>
        <fullName evidence="2">EAL domain-containing protein</fullName>
    </submittedName>
</protein>
<dbReference type="InterPro" id="IPR035919">
    <property type="entry name" value="EAL_sf"/>
</dbReference>
<dbReference type="Pfam" id="PF00563">
    <property type="entry name" value="EAL"/>
    <property type="match status" value="1"/>
</dbReference>
<organism evidence="2 3">
    <name type="scientific">Kosakonia cowanii JCM 10956 = DSM 18146</name>
    <dbReference type="NCBI Taxonomy" id="1300165"/>
    <lineage>
        <taxon>Bacteria</taxon>
        <taxon>Pseudomonadati</taxon>
        <taxon>Pseudomonadota</taxon>
        <taxon>Gammaproteobacteria</taxon>
        <taxon>Enterobacterales</taxon>
        <taxon>Enterobacteriaceae</taxon>
        <taxon>Kosakonia</taxon>
    </lineage>
</organism>
<evidence type="ECO:0000313" key="3">
    <source>
        <dbReference type="Proteomes" id="UP000187148"/>
    </source>
</evidence>
<dbReference type="Proteomes" id="UP000187148">
    <property type="component" value="Chromosome"/>
</dbReference>
<dbReference type="SUPFAM" id="SSF141868">
    <property type="entry name" value="EAL domain-like"/>
    <property type="match status" value="1"/>
</dbReference>
<evidence type="ECO:0000313" key="2">
    <source>
        <dbReference type="EMBL" id="APZ06300.1"/>
    </source>
</evidence>